<accession>A0AAN6RZF1</accession>
<dbReference type="GO" id="GO:0003677">
    <property type="term" value="F:DNA binding"/>
    <property type="evidence" value="ECO:0007669"/>
    <property type="project" value="UniProtKB-KW"/>
</dbReference>
<dbReference type="AlphaFoldDB" id="A0AAN6RZF1"/>
<keyword evidence="5" id="KW-0804">Transcription</keyword>
<evidence type="ECO:0000259" key="7">
    <source>
        <dbReference type="PROSITE" id="PS50048"/>
    </source>
</evidence>
<dbReference type="Pfam" id="PF00172">
    <property type="entry name" value="Zn_clus"/>
    <property type="match status" value="1"/>
</dbReference>
<dbReference type="GO" id="GO:0000981">
    <property type="term" value="F:DNA-binding transcription factor activity, RNA polymerase II-specific"/>
    <property type="evidence" value="ECO:0007669"/>
    <property type="project" value="InterPro"/>
</dbReference>
<keyword evidence="1" id="KW-0479">Metal-binding</keyword>
<dbReference type="PANTHER" id="PTHR47171:SF5">
    <property type="entry name" value="ZN(II)2CYS6 TRANSCRIPTION FACTOR (EUROFUNG)"/>
    <property type="match status" value="1"/>
</dbReference>
<feature type="domain" description="Zn(2)-C6 fungal-type" evidence="7">
    <location>
        <begin position="12"/>
        <end position="45"/>
    </location>
</feature>
<dbReference type="CDD" id="cd00067">
    <property type="entry name" value="GAL4"/>
    <property type="match status" value="1"/>
</dbReference>
<dbReference type="PANTHER" id="PTHR47171">
    <property type="entry name" value="FARA-RELATED"/>
    <property type="match status" value="1"/>
</dbReference>
<reference evidence="9" key="1">
    <citation type="journal article" date="2023" name="Mol. Phylogenet. Evol.">
        <title>Genome-scale phylogeny and comparative genomics of the fungal order Sordariales.</title>
        <authorList>
            <person name="Hensen N."/>
            <person name="Bonometti L."/>
            <person name="Westerberg I."/>
            <person name="Brannstrom I.O."/>
            <person name="Guillou S."/>
            <person name="Cros-Aarteil S."/>
            <person name="Calhoun S."/>
            <person name="Haridas S."/>
            <person name="Kuo A."/>
            <person name="Mondo S."/>
            <person name="Pangilinan J."/>
            <person name="Riley R."/>
            <person name="LaButti K."/>
            <person name="Andreopoulos B."/>
            <person name="Lipzen A."/>
            <person name="Chen C."/>
            <person name="Yan M."/>
            <person name="Daum C."/>
            <person name="Ng V."/>
            <person name="Clum A."/>
            <person name="Steindorff A."/>
            <person name="Ohm R.A."/>
            <person name="Martin F."/>
            <person name="Silar P."/>
            <person name="Natvig D.O."/>
            <person name="Lalanne C."/>
            <person name="Gautier V."/>
            <person name="Ament-Velasquez S.L."/>
            <person name="Kruys A."/>
            <person name="Hutchinson M.I."/>
            <person name="Powell A.J."/>
            <person name="Barry K."/>
            <person name="Miller A.N."/>
            <person name="Grigoriev I.V."/>
            <person name="Debuchy R."/>
            <person name="Gladieux P."/>
            <person name="Hiltunen Thoren M."/>
            <person name="Johannesson H."/>
        </authorList>
    </citation>
    <scope>NUCLEOTIDE SEQUENCE [LARGE SCALE GENOMIC DNA]</scope>
    <source>
        <strain evidence="9">CBS 340.73</strain>
    </source>
</reference>
<keyword evidence="2" id="KW-0862">Zinc</keyword>
<evidence type="ECO:0000256" key="5">
    <source>
        <dbReference type="ARBA" id="ARBA00023163"/>
    </source>
</evidence>
<keyword evidence="4" id="KW-0238">DNA-binding</keyword>
<dbReference type="InterPro" id="IPR001138">
    <property type="entry name" value="Zn2Cys6_DnaBD"/>
</dbReference>
<dbReference type="Gene3D" id="4.10.240.10">
    <property type="entry name" value="Zn(2)-C6 fungal-type DNA-binding domain"/>
    <property type="match status" value="1"/>
</dbReference>
<name>A0AAN6RZF1_9PEZI</name>
<evidence type="ECO:0000256" key="4">
    <source>
        <dbReference type="ARBA" id="ARBA00023125"/>
    </source>
</evidence>
<dbReference type="InterPro" id="IPR007219">
    <property type="entry name" value="XnlR_reg_dom"/>
</dbReference>
<dbReference type="Proteomes" id="UP001303473">
    <property type="component" value="Unassembled WGS sequence"/>
</dbReference>
<sequence length="623" mass="68741">MSKEIRSRASLVCSRCHERKVRCDLISQTGGNCSNCQREGRHCSIHAGSRKRKAAAIAPIAGPENASVPTVNMAPSLLSDVSPAPSESRTTHTTPITVADRRGYFGDQSVMSFSLDARASDDGTGGILTTSDVNAILALTRAAALPSEALSRALADAYFKEMFARVPVIDVSELEDAQSSPLLRLSVYFAGSMMRRPKDYPSGASPKHFFAKIKTLLALDVEKNVFVVLKTLCLLGSWSWRSPQQATLDCPWQWAGMAGRLAIQLGLHRDSTYAATSRDGTNRRIWWYLVNNDVLQSACYGRPSMLRFKEFDVRLPESYDFVNPGVDASFFCTFTRLCSIISSISALANPRHDVATEDISKQLDSILQWIKEVPEELVLFDATGNRKPYNRMANELHGFYLVALILVYLLPGSHRQSPNLRTSVIVAASCQSALLQEILYRDEISYLLPIYGWVILVATIPRLFASAMFPDLSAVFAEELDIGRRILRQMSDNYPSAALVLAKIDRLQQDRQASRLMQSSITGCGVVQDTDRQGDSLWSDVRLLFPFPETFSPCISLLRNLGLSGPTIVVGETAEAAAEAAAEPRRATGTVGDIPWQADWSDFSLDDMETFVSFFPPEGAWPV</sequence>
<dbReference type="InterPro" id="IPR052073">
    <property type="entry name" value="Amide_Lactam_Regulators"/>
</dbReference>
<dbReference type="CDD" id="cd12148">
    <property type="entry name" value="fungal_TF_MHR"/>
    <property type="match status" value="1"/>
</dbReference>
<organism evidence="8 9">
    <name type="scientific">Diplogelasinospora grovesii</name>
    <dbReference type="NCBI Taxonomy" id="303347"/>
    <lineage>
        <taxon>Eukaryota</taxon>
        <taxon>Fungi</taxon>
        <taxon>Dikarya</taxon>
        <taxon>Ascomycota</taxon>
        <taxon>Pezizomycotina</taxon>
        <taxon>Sordariomycetes</taxon>
        <taxon>Sordariomycetidae</taxon>
        <taxon>Sordariales</taxon>
        <taxon>Diplogelasinosporaceae</taxon>
        <taxon>Diplogelasinospora</taxon>
    </lineage>
</organism>
<dbReference type="Pfam" id="PF04082">
    <property type="entry name" value="Fungal_trans"/>
    <property type="match status" value="1"/>
</dbReference>
<proteinExistence type="predicted"/>
<dbReference type="SMART" id="SM00906">
    <property type="entry name" value="Fungal_trans"/>
    <property type="match status" value="1"/>
</dbReference>
<dbReference type="SMART" id="SM00066">
    <property type="entry name" value="GAL4"/>
    <property type="match status" value="1"/>
</dbReference>
<gene>
    <name evidence="8" type="ORF">QBC46DRAFT_397306</name>
</gene>
<evidence type="ECO:0000256" key="1">
    <source>
        <dbReference type="ARBA" id="ARBA00022723"/>
    </source>
</evidence>
<evidence type="ECO:0000313" key="9">
    <source>
        <dbReference type="Proteomes" id="UP001303473"/>
    </source>
</evidence>
<evidence type="ECO:0000256" key="2">
    <source>
        <dbReference type="ARBA" id="ARBA00022833"/>
    </source>
</evidence>
<keyword evidence="9" id="KW-1185">Reference proteome</keyword>
<comment type="caution">
    <text evidence="8">The sequence shown here is derived from an EMBL/GenBank/DDBJ whole genome shotgun (WGS) entry which is preliminary data.</text>
</comment>
<evidence type="ECO:0000256" key="6">
    <source>
        <dbReference type="ARBA" id="ARBA00023242"/>
    </source>
</evidence>
<keyword evidence="6" id="KW-0539">Nucleus</keyword>
<dbReference type="GO" id="GO:0006351">
    <property type="term" value="P:DNA-templated transcription"/>
    <property type="evidence" value="ECO:0007669"/>
    <property type="project" value="InterPro"/>
</dbReference>
<dbReference type="SUPFAM" id="SSF57701">
    <property type="entry name" value="Zn2/Cys6 DNA-binding domain"/>
    <property type="match status" value="1"/>
</dbReference>
<dbReference type="PROSITE" id="PS50048">
    <property type="entry name" value="ZN2_CY6_FUNGAL_2"/>
    <property type="match status" value="1"/>
</dbReference>
<evidence type="ECO:0000256" key="3">
    <source>
        <dbReference type="ARBA" id="ARBA00023015"/>
    </source>
</evidence>
<dbReference type="EMBL" id="MU853918">
    <property type="protein sequence ID" value="KAK3935552.1"/>
    <property type="molecule type" value="Genomic_DNA"/>
</dbReference>
<keyword evidence="3" id="KW-0805">Transcription regulation</keyword>
<dbReference type="InterPro" id="IPR036864">
    <property type="entry name" value="Zn2-C6_fun-type_DNA-bd_sf"/>
</dbReference>
<evidence type="ECO:0000313" key="8">
    <source>
        <dbReference type="EMBL" id="KAK3935552.1"/>
    </source>
</evidence>
<dbReference type="PROSITE" id="PS00463">
    <property type="entry name" value="ZN2_CY6_FUNGAL_1"/>
    <property type="match status" value="1"/>
</dbReference>
<protein>
    <recommendedName>
        <fullName evidence="7">Zn(2)-C6 fungal-type domain-containing protein</fullName>
    </recommendedName>
</protein>
<dbReference type="GO" id="GO:0008270">
    <property type="term" value="F:zinc ion binding"/>
    <property type="evidence" value="ECO:0007669"/>
    <property type="project" value="InterPro"/>
</dbReference>